<dbReference type="SUPFAM" id="SSF53187">
    <property type="entry name" value="Zn-dependent exopeptidases"/>
    <property type="match status" value="1"/>
</dbReference>
<evidence type="ECO:0000259" key="2">
    <source>
        <dbReference type="Pfam" id="PF07687"/>
    </source>
</evidence>
<dbReference type="InterPro" id="IPR011650">
    <property type="entry name" value="Peptidase_M20_dimer"/>
</dbReference>
<accession>A0ABW6EV93</accession>
<dbReference type="Pfam" id="PF01546">
    <property type="entry name" value="Peptidase_M20"/>
    <property type="match status" value="1"/>
</dbReference>
<dbReference type="Pfam" id="PF07687">
    <property type="entry name" value="M20_dimer"/>
    <property type="match status" value="1"/>
</dbReference>
<feature type="region of interest" description="Disordered" evidence="1">
    <location>
        <begin position="1"/>
        <end position="45"/>
    </location>
</feature>
<reference evidence="3 4" key="1">
    <citation type="submission" date="2024-09" db="EMBL/GenBank/DDBJ databases">
        <title>The Natural Products Discovery Center: Release of the First 8490 Sequenced Strains for Exploring Actinobacteria Biosynthetic Diversity.</title>
        <authorList>
            <person name="Kalkreuter E."/>
            <person name="Kautsar S.A."/>
            <person name="Yang D."/>
            <person name="Bader C.D."/>
            <person name="Teijaro C.N."/>
            <person name="Fluegel L."/>
            <person name="Davis C.M."/>
            <person name="Simpson J.R."/>
            <person name="Lauterbach L."/>
            <person name="Steele A.D."/>
            <person name="Gui C."/>
            <person name="Meng S."/>
            <person name="Li G."/>
            <person name="Viehrig K."/>
            <person name="Ye F."/>
            <person name="Su P."/>
            <person name="Kiefer A.F."/>
            <person name="Nichols A."/>
            <person name="Cepeda A.J."/>
            <person name="Yan W."/>
            <person name="Fan B."/>
            <person name="Jiang Y."/>
            <person name="Adhikari A."/>
            <person name="Zheng C.-J."/>
            <person name="Schuster L."/>
            <person name="Cowan T.M."/>
            <person name="Smanski M.J."/>
            <person name="Chevrette M.G."/>
            <person name="De Carvalho L.P.S."/>
            <person name="Shen B."/>
        </authorList>
    </citation>
    <scope>NUCLEOTIDE SEQUENCE [LARGE SCALE GENOMIC DNA]</scope>
    <source>
        <strain evidence="3 4">NPDC058428</strain>
    </source>
</reference>
<comment type="caution">
    <text evidence="3">The sequence shown here is derived from an EMBL/GenBank/DDBJ whole genome shotgun (WGS) entry which is preliminary data.</text>
</comment>
<proteinExistence type="predicted"/>
<dbReference type="Gene3D" id="3.40.630.10">
    <property type="entry name" value="Zn peptidases"/>
    <property type="match status" value="1"/>
</dbReference>
<dbReference type="Gene3D" id="3.30.70.360">
    <property type="match status" value="1"/>
</dbReference>
<dbReference type="EMBL" id="JBHXKZ010000003">
    <property type="protein sequence ID" value="MFD4822118.1"/>
    <property type="molecule type" value="Genomic_DNA"/>
</dbReference>
<evidence type="ECO:0000313" key="3">
    <source>
        <dbReference type="EMBL" id="MFD4822118.1"/>
    </source>
</evidence>
<dbReference type="PANTHER" id="PTHR11014">
    <property type="entry name" value="PEPTIDASE M20 FAMILY MEMBER"/>
    <property type="match status" value="1"/>
</dbReference>
<dbReference type="InterPro" id="IPR036264">
    <property type="entry name" value="Bact_exopeptidase_dim_dom"/>
</dbReference>
<dbReference type="RefSeq" id="WP_382770654.1">
    <property type="nucleotide sequence ID" value="NZ_JBHXKZ010000003.1"/>
</dbReference>
<evidence type="ECO:0000313" key="4">
    <source>
        <dbReference type="Proteomes" id="UP001598352"/>
    </source>
</evidence>
<keyword evidence="4" id="KW-1185">Reference proteome</keyword>
<feature type="compositionally biased region" description="Gly residues" evidence="1">
    <location>
        <begin position="26"/>
        <end position="39"/>
    </location>
</feature>
<organism evidence="3 4">
    <name type="scientific">Streptomyces rubiginosohelvolus</name>
    <dbReference type="NCBI Taxonomy" id="67362"/>
    <lineage>
        <taxon>Bacteria</taxon>
        <taxon>Bacillati</taxon>
        <taxon>Actinomycetota</taxon>
        <taxon>Actinomycetes</taxon>
        <taxon>Kitasatosporales</taxon>
        <taxon>Streptomycetaceae</taxon>
        <taxon>Streptomyces</taxon>
    </lineage>
</organism>
<gene>
    <name evidence="3" type="ORF">ACFWOQ_06025</name>
</gene>
<dbReference type="SUPFAM" id="SSF55031">
    <property type="entry name" value="Bacterial exopeptidase dimerisation domain"/>
    <property type="match status" value="1"/>
</dbReference>
<name>A0ABW6EV93_9ACTN</name>
<protein>
    <submittedName>
        <fullName evidence="3">Amidohydrolase</fullName>
    </submittedName>
</protein>
<sequence length="475" mass="47718">MRCAVVTAARATKNADDDGHGDGDGRATGGAATGDGHTAGGKAAADGLATGGDAVGVTSPASGPLPRPLLRSAVELYLDLHAHPELSGHEHRTADRLAARLAEHGCTVTRSVGGGHGLVGVLRNGPGPTVLVRTELDALPVTEATGLPYASTVPGVMHACGHDLHIAAVTGAVALLAASRDGWRGTVLVVGQPEEETLSGARSLLEDGRLYERFGVPDAVLAQHAAPLPAGTLAHAPAGGPPLMAGSIAVEAVLHGRGGHAATPHLNLDPVLMAAATVLRLRTVVAEETAPAEQAVLTVGSVRAGERGNITPDHAELSLTVRAFTEPALDRLVAAAERAVRAEAAAFGAPRPPGFTVTARSPALRPDPALTARVRRVHEALLGPGRVLDLAGSAATEDFPHFAAGGVPAAYWMLGTTGAGPWRAARAGGDPVPPNHAPGFAPDVRAALPVGITALATAARQVLDPGAAGDRGTAS</sequence>
<dbReference type="Proteomes" id="UP001598352">
    <property type="component" value="Unassembled WGS sequence"/>
</dbReference>
<dbReference type="InterPro" id="IPR002933">
    <property type="entry name" value="Peptidase_M20"/>
</dbReference>
<dbReference type="PANTHER" id="PTHR11014:SF63">
    <property type="entry name" value="METALLOPEPTIDASE, PUTATIVE (AFU_ORTHOLOGUE AFUA_6G09600)-RELATED"/>
    <property type="match status" value="1"/>
</dbReference>
<feature type="compositionally biased region" description="Basic and acidic residues" evidence="1">
    <location>
        <begin position="13"/>
        <end position="25"/>
    </location>
</feature>
<dbReference type="NCBIfam" id="TIGR01891">
    <property type="entry name" value="amidohydrolases"/>
    <property type="match status" value="1"/>
</dbReference>
<dbReference type="InterPro" id="IPR017439">
    <property type="entry name" value="Amidohydrolase"/>
</dbReference>
<evidence type="ECO:0000256" key="1">
    <source>
        <dbReference type="SAM" id="MobiDB-lite"/>
    </source>
</evidence>
<feature type="domain" description="Peptidase M20 dimerisation" evidence="2">
    <location>
        <begin position="246"/>
        <end position="345"/>
    </location>
</feature>